<dbReference type="EMBL" id="WKLP01000012">
    <property type="protein sequence ID" value="MRY11696.1"/>
    <property type="molecule type" value="Genomic_DNA"/>
</dbReference>
<dbReference type="RefSeq" id="WP_010802516.1">
    <property type="nucleotide sequence ID" value="NZ_CAJSYT010000001.1"/>
</dbReference>
<sequence length="118" mass="13208">MRVILILIILFSSFVLNAQVAKIPYVYATKGGKTELIAENAYVKMDKPTMEISIQMPSIETEIVFKIDNAIEASKEKSVMSGTVEGKSATFTVINKNNTMYLRVDTLLITVTNKKRED</sequence>
<proteinExistence type="predicted"/>
<name>A0A6G1ZCK2_9BACT</name>
<protein>
    <submittedName>
        <fullName evidence="1">Uncharacterized protein</fullName>
    </submittedName>
</protein>
<dbReference type="AlphaFoldDB" id="A0A6G1ZCK2"/>
<reference evidence="1" key="1">
    <citation type="journal article" date="2019" name="Nat. Med.">
        <title>A library of human gut bacterial isolates paired with longitudinal multiomics data enables mechanistic microbiome research.</title>
        <authorList>
            <person name="Poyet M."/>
            <person name="Groussin M."/>
            <person name="Gibbons S.M."/>
            <person name="Avila-Pacheco J."/>
            <person name="Jiang X."/>
            <person name="Kearney S.M."/>
            <person name="Perrotta A.R."/>
            <person name="Berdy B."/>
            <person name="Zhao S."/>
            <person name="Lieberman T.D."/>
            <person name="Swanson P.K."/>
            <person name="Smith M."/>
            <person name="Roesemann S."/>
            <person name="Alexander J.E."/>
            <person name="Rich S.A."/>
            <person name="Livny J."/>
            <person name="Vlamakis H."/>
            <person name="Clish C."/>
            <person name="Bullock K."/>
            <person name="Deik A."/>
            <person name="Scott J."/>
            <person name="Pierce K.A."/>
            <person name="Xavier R.J."/>
            <person name="Alm E.J."/>
        </authorList>
    </citation>
    <scope>NUCLEOTIDE SEQUENCE</scope>
    <source>
        <strain evidence="1">BIOML-A4</strain>
    </source>
</reference>
<gene>
    <name evidence="1" type="ORF">GKE01_09475</name>
</gene>
<evidence type="ECO:0000313" key="1">
    <source>
        <dbReference type="EMBL" id="MRY11696.1"/>
    </source>
</evidence>
<comment type="caution">
    <text evidence="1">The sequence shown here is derived from an EMBL/GenBank/DDBJ whole genome shotgun (WGS) entry which is preliminary data.</text>
</comment>
<accession>A0A6G1ZCK2</accession>
<organism evidence="1">
    <name type="scientific">Parabacteroides goldsteinii</name>
    <dbReference type="NCBI Taxonomy" id="328812"/>
    <lineage>
        <taxon>Bacteria</taxon>
        <taxon>Pseudomonadati</taxon>
        <taxon>Bacteroidota</taxon>
        <taxon>Bacteroidia</taxon>
        <taxon>Bacteroidales</taxon>
        <taxon>Tannerellaceae</taxon>
        <taxon>Parabacteroides</taxon>
    </lineage>
</organism>